<evidence type="ECO:0000313" key="3">
    <source>
        <dbReference type="Proteomes" id="UP000198211"/>
    </source>
</evidence>
<dbReference type="InterPro" id="IPR052457">
    <property type="entry name" value="Ankyrin-DD_containing_protein"/>
</dbReference>
<keyword evidence="1" id="KW-0040">ANK repeat</keyword>
<evidence type="ECO:0000256" key="1">
    <source>
        <dbReference type="PROSITE-ProRule" id="PRU00023"/>
    </source>
</evidence>
<dbReference type="GO" id="GO:0004674">
    <property type="term" value="F:protein serine/threonine kinase activity"/>
    <property type="evidence" value="ECO:0007669"/>
    <property type="project" value="UniProtKB-KW"/>
</dbReference>
<dbReference type="EMBL" id="NBNE01006431">
    <property type="protein sequence ID" value="OWZ02048.1"/>
    <property type="molecule type" value="Genomic_DNA"/>
</dbReference>
<dbReference type="SUPFAM" id="SSF48403">
    <property type="entry name" value="Ankyrin repeat"/>
    <property type="match status" value="1"/>
</dbReference>
<dbReference type="PANTHER" id="PTHR24125:SF5">
    <property type="entry name" value="ANKYRIN REPEAT PROTEIN"/>
    <property type="match status" value="1"/>
</dbReference>
<dbReference type="SMART" id="SM00248">
    <property type="entry name" value="ANK"/>
    <property type="match status" value="2"/>
</dbReference>
<dbReference type="OrthoDB" id="125266at2759"/>
<dbReference type="Gene3D" id="1.25.40.20">
    <property type="entry name" value="Ankyrin repeat-containing domain"/>
    <property type="match status" value="1"/>
</dbReference>
<feature type="repeat" description="ANK" evidence="1">
    <location>
        <begin position="20"/>
        <end position="52"/>
    </location>
</feature>
<dbReference type="PROSITE" id="PS50088">
    <property type="entry name" value="ANK_REPEAT"/>
    <property type="match status" value="1"/>
</dbReference>
<keyword evidence="3" id="KW-1185">Reference proteome</keyword>
<dbReference type="PROSITE" id="PS50297">
    <property type="entry name" value="ANK_REP_REGION"/>
    <property type="match status" value="1"/>
</dbReference>
<dbReference type="SUPFAM" id="SSF56112">
    <property type="entry name" value="Protein kinase-like (PK-like)"/>
    <property type="match status" value="1"/>
</dbReference>
<protein>
    <submittedName>
        <fullName evidence="2">Serine/threonine protein kinase</fullName>
    </submittedName>
</protein>
<keyword evidence="2" id="KW-0808">Transferase</keyword>
<evidence type="ECO:0000313" key="2">
    <source>
        <dbReference type="EMBL" id="OWZ02048.1"/>
    </source>
</evidence>
<accession>A0A225VAY0</accession>
<dbReference type="InterPro" id="IPR011009">
    <property type="entry name" value="Kinase-like_dom_sf"/>
</dbReference>
<organism evidence="2 3">
    <name type="scientific">Phytophthora megakarya</name>
    <dbReference type="NCBI Taxonomy" id="4795"/>
    <lineage>
        <taxon>Eukaryota</taxon>
        <taxon>Sar</taxon>
        <taxon>Stramenopiles</taxon>
        <taxon>Oomycota</taxon>
        <taxon>Peronosporomycetes</taxon>
        <taxon>Peronosporales</taxon>
        <taxon>Peronosporaceae</taxon>
        <taxon>Phytophthora</taxon>
    </lineage>
</organism>
<dbReference type="InterPro" id="IPR002110">
    <property type="entry name" value="Ankyrin_rpt"/>
</dbReference>
<dbReference type="InterPro" id="IPR036770">
    <property type="entry name" value="Ankyrin_rpt-contain_sf"/>
</dbReference>
<dbReference type="Gene3D" id="3.30.200.20">
    <property type="entry name" value="Phosphorylase Kinase, domain 1"/>
    <property type="match status" value="1"/>
</dbReference>
<dbReference type="Pfam" id="PF12796">
    <property type="entry name" value="Ank_2"/>
    <property type="match status" value="1"/>
</dbReference>
<proteinExistence type="predicted"/>
<name>A0A225VAY0_9STRA</name>
<gene>
    <name evidence="2" type="ORF">PHMEG_00026459</name>
</gene>
<dbReference type="Proteomes" id="UP000198211">
    <property type="component" value="Unassembled WGS sequence"/>
</dbReference>
<keyword evidence="2" id="KW-0418">Kinase</keyword>
<dbReference type="AlphaFoldDB" id="A0A225VAY0"/>
<comment type="caution">
    <text evidence="2">The sequence shown here is derived from an EMBL/GenBank/DDBJ whole genome shotgun (WGS) entry which is preliminary data.</text>
</comment>
<dbReference type="PANTHER" id="PTHR24125">
    <property type="entry name" value="ANKYRIN REPEAT AND DEATH DOMAIN-CONTAINING PROTEIN"/>
    <property type="match status" value="1"/>
</dbReference>
<keyword evidence="2" id="KW-0723">Serine/threonine-protein kinase</keyword>
<reference evidence="3" key="1">
    <citation type="submission" date="2017-03" db="EMBL/GenBank/DDBJ databases">
        <title>Phytopthora megakarya and P. palmivora, two closely related causual agents of cacao black pod achieved similar genome size and gene model numbers by different mechanisms.</title>
        <authorList>
            <person name="Ali S."/>
            <person name="Shao J."/>
            <person name="Larry D.J."/>
            <person name="Kronmiller B."/>
            <person name="Shen D."/>
            <person name="Strem M.D."/>
            <person name="Melnick R.L."/>
            <person name="Guiltinan M.J."/>
            <person name="Tyler B.M."/>
            <person name="Meinhardt L.W."/>
            <person name="Bailey B.A."/>
        </authorList>
    </citation>
    <scope>NUCLEOTIDE SEQUENCE [LARGE SCALE GENOMIC DNA]</scope>
    <source>
        <strain evidence="3">zdho120</strain>
    </source>
</reference>
<sequence>MEIVKFLVESRADVNVSDDCGKTSLIYAAKNGSMEIVKFLVESGTDVNVSDSREKTSLMYSAEKAIFIASSQGHTDIQRLLMQNLPHDHQTIRETATQMPDHCFISPFEVKLQRLMGSVNVGGDYRALWLDAEVVVKVFVPGASATTFAHEVAIWHQLRHPNVIKLYGACDIGHHFFVCNLIELASKMCSNDPYSRVSASVVVRMLEQLAVQESKTQQCSTSKPEMIVHISDYNSGELLHTWQKLYDAASTITDDQPELALFRELETLYKYINTEFRPIVLLKQFCKLINDCIGAINVGSHQYRILRLSSTNAQGRSMTGIYRRIDTIWEAINDSHSTTPLPLQARRSVNQNRMSRN</sequence>